<evidence type="ECO:0000256" key="4">
    <source>
        <dbReference type="ARBA" id="ARBA00012483"/>
    </source>
</evidence>
<dbReference type="InterPro" id="IPR013083">
    <property type="entry name" value="Znf_RING/FYVE/PHD"/>
</dbReference>
<evidence type="ECO:0000256" key="9">
    <source>
        <dbReference type="ARBA" id="ARBA00022786"/>
    </source>
</evidence>
<feature type="transmembrane region" description="Helical" evidence="15">
    <location>
        <begin position="6"/>
        <end position="29"/>
    </location>
</feature>
<evidence type="ECO:0000256" key="11">
    <source>
        <dbReference type="ARBA" id="ARBA00022989"/>
    </source>
</evidence>
<dbReference type="Pfam" id="PF13639">
    <property type="entry name" value="zf-RING_2"/>
    <property type="match status" value="1"/>
</dbReference>
<keyword evidence="10" id="KW-0862">Zinc</keyword>
<evidence type="ECO:0000256" key="8">
    <source>
        <dbReference type="ARBA" id="ARBA00022771"/>
    </source>
</evidence>
<evidence type="ECO:0000256" key="5">
    <source>
        <dbReference type="ARBA" id="ARBA00022679"/>
    </source>
</evidence>
<keyword evidence="6 15" id="KW-0812">Transmembrane</keyword>
<keyword evidence="11 15" id="KW-1133">Transmembrane helix</keyword>
<proteinExistence type="inferred from homology"/>
<dbReference type="EMBL" id="KQ988189">
    <property type="protein sequence ID" value="KZV56552.1"/>
    <property type="molecule type" value="Genomic_DNA"/>
</dbReference>
<dbReference type="SUPFAM" id="SSF57850">
    <property type="entry name" value="RING/U-box"/>
    <property type="match status" value="1"/>
</dbReference>
<dbReference type="FunFam" id="3.30.40.10:FF:000187">
    <property type="entry name" value="E3 ubiquitin-protein ligase ATL6"/>
    <property type="match status" value="1"/>
</dbReference>
<dbReference type="Gene3D" id="3.30.40.10">
    <property type="entry name" value="Zinc/RING finger domain, C3HC4 (zinc finger)"/>
    <property type="match status" value="1"/>
</dbReference>
<keyword evidence="5" id="KW-0808">Transferase</keyword>
<dbReference type="PANTHER" id="PTHR45768:SF71">
    <property type="entry name" value="RING_U-BOX SUPERFAMILY PROTEIN"/>
    <property type="match status" value="1"/>
</dbReference>
<comment type="pathway">
    <text evidence="3">Protein modification; protein ubiquitination.</text>
</comment>
<evidence type="ECO:0000313" key="18">
    <source>
        <dbReference type="Proteomes" id="UP000250235"/>
    </source>
</evidence>
<comment type="similarity">
    <text evidence="13">Belongs to the RING-type zinc finger family. ATL subfamily.</text>
</comment>
<evidence type="ECO:0000256" key="13">
    <source>
        <dbReference type="ARBA" id="ARBA00024209"/>
    </source>
</evidence>
<dbReference type="AlphaFoldDB" id="A0A2Z7DAD1"/>
<evidence type="ECO:0000256" key="14">
    <source>
        <dbReference type="PROSITE-ProRule" id="PRU00175"/>
    </source>
</evidence>
<dbReference type="GO" id="GO:0008270">
    <property type="term" value="F:zinc ion binding"/>
    <property type="evidence" value="ECO:0007669"/>
    <property type="project" value="UniProtKB-KW"/>
</dbReference>
<evidence type="ECO:0000256" key="12">
    <source>
        <dbReference type="ARBA" id="ARBA00023136"/>
    </source>
</evidence>
<dbReference type="InterPro" id="IPR001841">
    <property type="entry name" value="Znf_RING"/>
</dbReference>
<comment type="catalytic activity">
    <reaction evidence="1">
        <text>S-ubiquitinyl-[E2 ubiquitin-conjugating enzyme]-L-cysteine + [acceptor protein]-L-lysine = [E2 ubiquitin-conjugating enzyme]-L-cysteine + N(6)-ubiquitinyl-[acceptor protein]-L-lysine.</text>
        <dbReference type="EC" id="2.3.2.27"/>
    </reaction>
</comment>
<gene>
    <name evidence="17" type="ORF">F511_16151</name>
</gene>
<dbReference type="OrthoDB" id="8062037at2759"/>
<dbReference type="PANTHER" id="PTHR45768">
    <property type="entry name" value="E3 UBIQUITIN-PROTEIN LIGASE RNF13-LIKE"/>
    <property type="match status" value="1"/>
</dbReference>
<keyword evidence="9" id="KW-0833">Ubl conjugation pathway</keyword>
<name>A0A2Z7DAD1_9LAMI</name>
<sequence>MTRISPISLLLVVILAIVVFIFGMLQLVIRRFTKRPTFSSVSHSNGSFPADASSSRIFQRQLQQLFRMHDSGLDQSLLDILPVFYYKEIIGLKEPFDCAVCLGEFSNSDKLKLLPDCSHAFHIHCIDTWLMSNSACPLCRTPITHISSEQWDLSYIDGKINIKNKSRITLEKGRQAIFSVRLGKLRGLNRGSDEDEKQQEDVGNISCGNHLDARRCHSMGAFQYEDCMVKVKARYEADRYSRARDGDGKRITDGGGCGDSLSVSKIWLWPKKGKLSFNTCGGDDERDVTIFVA</sequence>
<evidence type="ECO:0000256" key="15">
    <source>
        <dbReference type="SAM" id="Phobius"/>
    </source>
</evidence>
<protein>
    <recommendedName>
        <fullName evidence="4">RING-type E3 ubiquitin transferase</fullName>
        <ecNumber evidence="4">2.3.2.27</ecNumber>
    </recommendedName>
</protein>
<dbReference type="GO" id="GO:0016020">
    <property type="term" value="C:membrane"/>
    <property type="evidence" value="ECO:0007669"/>
    <property type="project" value="UniProtKB-SubCell"/>
</dbReference>
<reference evidence="17 18" key="1">
    <citation type="journal article" date="2015" name="Proc. Natl. Acad. Sci. U.S.A.">
        <title>The resurrection genome of Boea hygrometrica: A blueprint for survival of dehydration.</title>
        <authorList>
            <person name="Xiao L."/>
            <person name="Yang G."/>
            <person name="Zhang L."/>
            <person name="Yang X."/>
            <person name="Zhao S."/>
            <person name="Ji Z."/>
            <person name="Zhou Q."/>
            <person name="Hu M."/>
            <person name="Wang Y."/>
            <person name="Chen M."/>
            <person name="Xu Y."/>
            <person name="Jin H."/>
            <person name="Xiao X."/>
            <person name="Hu G."/>
            <person name="Bao F."/>
            <person name="Hu Y."/>
            <person name="Wan P."/>
            <person name="Li L."/>
            <person name="Deng X."/>
            <person name="Kuang T."/>
            <person name="Xiang C."/>
            <person name="Zhu J.K."/>
            <person name="Oliver M.J."/>
            <person name="He Y."/>
        </authorList>
    </citation>
    <scope>NUCLEOTIDE SEQUENCE [LARGE SCALE GENOMIC DNA]</scope>
    <source>
        <strain evidence="18">cv. XS01</strain>
    </source>
</reference>
<evidence type="ECO:0000259" key="16">
    <source>
        <dbReference type="PROSITE" id="PS50089"/>
    </source>
</evidence>
<dbReference type="GO" id="GO:0061630">
    <property type="term" value="F:ubiquitin protein ligase activity"/>
    <property type="evidence" value="ECO:0007669"/>
    <property type="project" value="UniProtKB-EC"/>
</dbReference>
<evidence type="ECO:0000256" key="1">
    <source>
        <dbReference type="ARBA" id="ARBA00000900"/>
    </source>
</evidence>
<dbReference type="PROSITE" id="PS50089">
    <property type="entry name" value="ZF_RING_2"/>
    <property type="match status" value="1"/>
</dbReference>
<comment type="subcellular location">
    <subcellularLocation>
        <location evidence="2">Membrane</location>
        <topology evidence="2">Single-pass membrane protein</topology>
    </subcellularLocation>
</comment>
<evidence type="ECO:0000256" key="7">
    <source>
        <dbReference type="ARBA" id="ARBA00022723"/>
    </source>
</evidence>
<evidence type="ECO:0000256" key="6">
    <source>
        <dbReference type="ARBA" id="ARBA00022692"/>
    </source>
</evidence>
<evidence type="ECO:0000256" key="10">
    <source>
        <dbReference type="ARBA" id="ARBA00022833"/>
    </source>
</evidence>
<keyword evidence="12 15" id="KW-0472">Membrane</keyword>
<accession>A0A2Z7DAD1</accession>
<dbReference type="Proteomes" id="UP000250235">
    <property type="component" value="Unassembled WGS sequence"/>
</dbReference>
<evidence type="ECO:0000256" key="3">
    <source>
        <dbReference type="ARBA" id="ARBA00004906"/>
    </source>
</evidence>
<dbReference type="SMART" id="SM00184">
    <property type="entry name" value="RING"/>
    <property type="match status" value="1"/>
</dbReference>
<dbReference type="CDD" id="cd16461">
    <property type="entry name" value="RING-H2_EL5-like"/>
    <property type="match status" value="1"/>
</dbReference>
<keyword evidence="18" id="KW-1185">Reference proteome</keyword>
<dbReference type="GO" id="GO:0031625">
    <property type="term" value="F:ubiquitin protein ligase binding"/>
    <property type="evidence" value="ECO:0007669"/>
    <property type="project" value="TreeGrafter"/>
</dbReference>
<keyword evidence="7" id="KW-0479">Metal-binding</keyword>
<organism evidence="17 18">
    <name type="scientific">Dorcoceras hygrometricum</name>
    <dbReference type="NCBI Taxonomy" id="472368"/>
    <lineage>
        <taxon>Eukaryota</taxon>
        <taxon>Viridiplantae</taxon>
        <taxon>Streptophyta</taxon>
        <taxon>Embryophyta</taxon>
        <taxon>Tracheophyta</taxon>
        <taxon>Spermatophyta</taxon>
        <taxon>Magnoliopsida</taxon>
        <taxon>eudicotyledons</taxon>
        <taxon>Gunneridae</taxon>
        <taxon>Pentapetalae</taxon>
        <taxon>asterids</taxon>
        <taxon>lamiids</taxon>
        <taxon>Lamiales</taxon>
        <taxon>Gesneriaceae</taxon>
        <taxon>Didymocarpoideae</taxon>
        <taxon>Trichosporeae</taxon>
        <taxon>Loxocarpinae</taxon>
        <taxon>Dorcoceras</taxon>
    </lineage>
</organism>
<keyword evidence="8 14" id="KW-0863">Zinc-finger</keyword>
<evidence type="ECO:0000313" key="17">
    <source>
        <dbReference type="EMBL" id="KZV56552.1"/>
    </source>
</evidence>
<dbReference type="EC" id="2.3.2.27" evidence="4"/>
<evidence type="ECO:0000256" key="2">
    <source>
        <dbReference type="ARBA" id="ARBA00004167"/>
    </source>
</evidence>
<feature type="domain" description="RING-type" evidence="16">
    <location>
        <begin position="98"/>
        <end position="140"/>
    </location>
</feature>